<evidence type="ECO:0000259" key="2">
    <source>
        <dbReference type="PROSITE" id="PS50234"/>
    </source>
</evidence>
<keyword evidence="4" id="KW-1185">Reference proteome</keyword>
<feature type="region of interest" description="Disordered" evidence="1">
    <location>
        <begin position="153"/>
        <end position="190"/>
    </location>
</feature>
<dbReference type="OrthoDB" id="9775079at2"/>
<dbReference type="PANTHER" id="PTHR43473">
    <property type="entry name" value="MAGNESIUM-CHELATASE SUBUNIT CHLD, CHLOROPLASTIC"/>
    <property type="match status" value="1"/>
</dbReference>
<protein>
    <submittedName>
        <fullName evidence="3">VWA domain-containing protein</fullName>
    </submittedName>
</protein>
<dbReference type="Proteomes" id="UP000306544">
    <property type="component" value="Unassembled WGS sequence"/>
</dbReference>
<evidence type="ECO:0000313" key="3">
    <source>
        <dbReference type="EMBL" id="TLP77181.1"/>
    </source>
</evidence>
<name>A0A5R9AEP9_9MICC</name>
<proteinExistence type="predicted"/>
<dbReference type="RefSeq" id="WP_138169886.1">
    <property type="nucleotide sequence ID" value="NZ_VAWA01000005.1"/>
</dbReference>
<dbReference type="PROSITE" id="PS50234">
    <property type="entry name" value="VWFA"/>
    <property type="match status" value="1"/>
</dbReference>
<sequence>MERFTIWGTQGQVRLRGGRRLHTLAWDHTETPTKLCVIEAELDQGTPLPGDPSAAEQPQETSNEDQDDRAEPDASPAAVTPPPSEEASESGLAEDQDGQEASTAEEPAGDEPAGDEPCTEATSGGAPAGSPLPVGLGERHLPGEAAELTLGEESCSLEEPPGLPPEIEPVRNREVSPQPLPGRSGAEAVNLRRGSAMREAPAETGAPISIAHTVRRAARRMGATGAPGPPTVQESDLHTVRRRRSGGSHTVLLVDGSSSLGQSGLSVASRTVTRTVDSLASRRGAVSVILAAGGSARTLIERSTSPVRARRAVSQVPAGGGTPLAHGVELALKLLAGDGPSQRRIVMITDGQPTVALAGTHVPLAEAWAELSALLVQAVGFCQEVVILPVGISSDRVLTRNMAPFQAAGVTVGSLLKR</sequence>
<dbReference type="InterPro" id="IPR036465">
    <property type="entry name" value="vWFA_dom_sf"/>
</dbReference>
<dbReference type="EMBL" id="VAWA01000005">
    <property type="protein sequence ID" value="TLP77181.1"/>
    <property type="molecule type" value="Genomic_DNA"/>
</dbReference>
<gene>
    <name evidence="3" type="ORF">FEF27_05685</name>
</gene>
<dbReference type="AlphaFoldDB" id="A0A5R9AEP9"/>
<dbReference type="SMART" id="SM00327">
    <property type="entry name" value="VWA"/>
    <property type="match status" value="1"/>
</dbReference>
<feature type="region of interest" description="Disordered" evidence="1">
    <location>
        <begin position="41"/>
        <end position="139"/>
    </location>
</feature>
<organism evidence="3 4">
    <name type="scientific">Nesterenkonia sphaerica</name>
    <dbReference type="NCBI Taxonomy" id="1804988"/>
    <lineage>
        <taxon>Bacteria</taxon>
        <taxon>Bacillati</taxon>
        <taxon>Actinomycetota</taxon>
        <taxon>Actinomycetes</taxon>
        <taxon>Micrococcales</taxon>
        <taxon>Micrococcaceae</taxon>
        <taxon>Nesterenkonia</taxon>
    </lineage>
</organism>
<feature type="domain" description="VWFA" evidence="2">
    <location>
        <begin position="249"/>
        <end position="395"/>
    </location>
</feature>
<comment type="caution">
    <text evidence="3">The sequence shown here is derived from an EMBL/GenBank/DDBJ whole genome shotgun (WGS) entry which is preliminary data.</text>
</comment>
<accession>A0A5R9AEP9</accession>
<reference evidence="3 4" key="1">
    <citation type="submission" date="2019-05" db="EMBL/GenBank/DDBJ databases">
        <title>Nesterenkonia sp. GY239, isolated from the Southern Atlantic Ocean.</title>
        <authorList>
            <person name="Zhang G."/>
        </authorList>
    </citation>
    <scope>NUCLEOTIDE SEQUENCE [LARGE SCALE GENOMIC DNA]</scope>
    <source>
        <strain evidence="3 4">GY239</strain>
    </source>
</reference>
<dbReference type="Pfam" id="PF13519">
    <property type="entry name" value="VWA_2"/>
    <property type="match status" value="1"/>
</dbReference>
<dbReference type="SUPFAM" id="SSF53300">
    <property type="entry name" value="vWA-like"/>
    <property type="match status" value="1"/>
</dbReference>
<dbReference type="Gene3D" id="3.40.50.410">
    <property type="entry name" value="von Willebrand factor, type A domain"/>
    <property type="match status" value="1"/>
</dbReference>
<feature type="compositionally biased region" description="Acidic residues" evidence="1">
    <location>
        <begin position="86"/>
        <end position="98"/>
    </location>
</feature>
<evidence type="ECO:0000313" key="4">
    <source>
        <dbReference type="Proteomes" id="UP000306544"/>
    </source>
</evidence>
<evidence type="ECO:0000256" key="1">
    <source>
        <dbReference type="SAM" id="MobiDB-lite"/>
    </source>
</evidence>
<dbReference type="InterPro" id="IPR002035">
    <property type="entry name" value="VWF_A"/>
</dbReference>
<feature type="region of interest" description="Disordered" evidence="1">
    <location>
        <begin position="221"/>
        <end position="246"/>
    </location>
</feature>
<dbReference type="PANTHER" id="PTHR43473:SF2">
    <property type="entry name" value="MAGNESIUM-CHELATASE SUBUNIT CHLD, CHLOROPLASTIC"/>
    <property type="match status" value="1"/>
</dbReference>
<feature type="compositionally biased region" description="Acidic residues" evidence="1">
    <location>
        <begin position="107"/>
        <end position="118"/>
    </location>
</feature>